<gene>
    <name evidence="3" type="ORF">KC19_4G018900</name>
</gene>
<accession>A0A8T0I7I2</accession>
<dbReference type="EMBL" id="CM026424">
    <property type="protein sequence ID" value="KAG0578384.1"/>
    <property type="molecule type" value="Genomic_DNA"/>
</dbReference>
<dbReference type="PANTHER" id="PTHR33881:SF17">
    <property type="entry name" value="EGF-LIKE DOMAIN-CONTAINING PROTEIN"/>
    <property type="match status" value="1"/>
</dbReference>
<feature type="domain" description="EGF-like" evidence="2">
    <location>
        <begin position="113"/>
        <end position="157"/>
    </location>
</feature>
<keyword evidence="1" id="KW-0732">Signal</keyword>
<dbReference type="InterPro" id="IPR000742">
    <property type="entry name" value="EGF"/>
</dbReference>
<comment type="caution">
    <text evidence="3">The sequence shown here is derived from an EMBL/GenBank/DDBJ whole genome shotgun (WGS) entry which is preliminary data.</text>
</comment>
<dbReference type="EMBL" id="CM026424">
    <property type="protein sequence ID" value="KAG0578383.1"/>
    <property type="molecule type" value="Genomic_DNA"/>
</dbReference>
<evidence type="ECO:0000313" key="3">
    <source>
        <dbReference type="EMBL" id="KAG0578383.1"/>
    </source>
</evidence>
<dbReference type="SMART" id="SM00181">
    <property type="entry name" value="EGF"/>
    <property type="match status" value="2"/>
</dbReference>
<evidence type="ECO:0000259" key="2">
    <source>
        <dbReference type="SMART" id="SM00181"/>
    </source>
</evidence>
<dbReference type="OrthoDB" id="1914642at2759"/>
<dbReference type="AlphaFoldDB" id="A0A8T0I7I2"/>
<sequence length="206" mass="21355">MINRLSYIVVTATVLIVAISQVRAQTSGACSGIDCQHGTCVPLSNNSYPSNILSPYQCTCNPGWQTLEGLLADLPHVLTLPCTIPNCTLNLGCGGTPAPPVQAPLTLDHISSPCSLPGICGHGDCVVTDLTKYPPMYKCNCQPGFANVGNLSAGYCLKDCEVGSNCRAIGVTLPSKSAGSLEASVVGSFKIAVAVVSALWFSPLLL</sequence>
<dbReference type="EMBL" id="CM026424">
    <property type="protein sequence ID" value="KAG0578381.1"/>
    <property type="molecule type" value="Genomic_DNA"/>
</dbReference>
<protein>
    <recommendedName>
        <fullName evidence="2">EGF-like domain-containing protein</fullName>
    </recommendedName>
</protein>
<proteinExistence type="predicted"/>
<dbReference type="Proteomes" id="UP000822688">
    <property type="component" value="Chromosome 4"/>
</dbReference>
<keyword evidence="4" id="KW-1185">Reference proteome</keyword>
<feature type="chain" id="PRO_5036274535" description="EGF-like domain-containing protein" evidence="1">
    <location>
        <begin position="25"/>
        <end position="206"/>
    </location>
</feature>
<evidence type="ECO:0000256" key="1">
    <source>
        <dbReference type="SAM" id="SignalP"/>
    </source>
</evidence>
<dbReference type="PANTHER" id="PTHR33881">
    <property type="entry name" value="NEUROGENIC LOCUS NOTCH-LIKE PROTEIN"/>
    <property type="match status" value="1"/>
</dbReference>
<evidence type="ECO:0000313" key="4">
    <source>
        <dbReference type="Proteomes" id="UP000822688"/>
    </source>
</evidence>
<feature type="signal peptide" evidence="1">
    <location>
        <begin position="1"/>
        <end position="24"/>
    </location>
</feature>
<name>A0A8T0I7I2_CERPU</name>
<organism evidence="3 4">
    <name type="scientific">Ceratodon purpureus</name>
    <name type="common">Fire moss</name>
    <name type="synonym">Dicranum purpureum</name>
    <dbReference type="NCBI Taxonomy" id="3225"/>
    <lineage>
        <taxon>Eukaryota</taxon>
        <taxon>Viridiplantae</taxon>
        <taxon>Streptophyta</taxon>
        <taxon>Embryophyta</taxon>
        <taxon>Bryophyta</taxon>
        <taxon>Bryophytina</taxon>
        <taxon>Bryopsida</taxon>
        <taxon>Dicranidae</taxon>
        <taxon>Pseudoditrichales</taxon>
        <taxon>Ditrichaceae</taxon>
        <taxon>Ceratodon</taxon>
    </lineage>
</organism>
<dbReference type="EMBL" id="CM026424">
    <property type="protein sequence ID" value="KAG0578382.1"/>
    <property type="molecule type" value="Genomic_DNA"/>
</dbReference>
<reference evidence="3" key="1">
    <citation type="submission" date="2020-06" db="EMBL/GenBank/DDBJ databases">
        <title>WGS assembly of Ceratodon purpureus strain R40.</title>
        <authorList>
            <person name="Carey S.B."/>
            <person name="Jenkins J."/>
            <person name="Shu S."/>
            <person name="Lovell J.T."/>
            <person name="Sreedasyam A."/>
            <person name="Maumus F."/>
            <person name="Tiley G.P."/>
            <person name="Fernandez-Pozo N."/>
            <person name="Barry K."/>
            <person name="Chen C."/>
            <person name="Wang M."/>
            <person name="Lipzen A."/>
            <person name="Daum C."/>
            <person name="Saski C.A."/>
            <person name="Payton A.C."/>
            <person name="Mcbreen J.C."/>
            <person name="Conrad R.E."/>
            <person name="Kollar L.M."/>
            <person name="Olsson S."/>
            <person name="Huttunen S."/>
            <person name="Landis J.B."/>
            <person name="Wickett N.J."/>
            <person name="Johnson M.G."/>
            <person name="Rensing S.A."/>
            <person name="Grimwood J."/>
            <person name="Schmutz J."/>
            <person name="Mcdaniel S.F."/>
        </authorList>
    </citation>
    <scope>NUCLEOTIDE SEQUENCE</scope>
    <source>
        <strain evidence="3">R40</strain>
    </source>
</reference>
<feature type="domain" description="EGF-like" evidence="2">
    <location>
        <begin position="29"/>
        <end position="88"/>
    </location>
</feature>